<keyword evidence="3" id="KW-1185">Reference proteome</keyword>
<dbReference type="SUPFAM" id="SSF54593">
    <property type="entry name" value="Glyoxalase/Bleomycin resistance protein/Dihydroxybiphenyl dioxygenase"/>
    <property type="match status" value="1"/>
</dbReference>
<feature type="domain" description="VOC" evidence="1">
    <location>
        <begin position="4"/>
        <end position="121"/>
    </location>
</feature>
<accession>A0A3M8QAX5</accession>
<comment type="caution">
    <text evidence="2">The sequence shown here is derived from an EMBL/GenBank/DDBJ whole genome shotgun (WGS) entry which is preliminary data.</text>
</comment>
<dbReference type="RefSeq" id="WP_123094192.1">
    <property type="nucleotide sequence ID" value="NZ_RIZG01000001.1"/>
</dbReference>
<dbReference type="PANTHER" id="PTHR21366">
    <property type="entry name" value="GLYOXALASE FAMILY PROTEIN"/>
    <property type="match status" value="1"/>
</dbReference>
<dbReference type="PANTHER" id="PTHR21366:SF14">
    <property type="entry name" value="GLYOXALASE DOMAIN-CONTAINING PROTEIN 5"/>
    <property type="match status" value="1"/>
</dbReference>
<dbReference type="InterPro" id="IPR029068">
    <property type="entry name" value="Glyas_Bleomycin-R_OHBP_Dase"/>
</dbReference>
<dbReference type="Gene3D" id="3.10.180.10">
    <property type="entry name" value="2,3-Dihydroxybiphenyl 1,2-Dioxygenase, domain 1"/>
    <property type="match status" value="1"/>
</dbReference>
<reference evidence="2 3" key="1">
    <citation type="journal article" date="2012" name="Int. J. Syst. Evol. Microbiol.">
        <title>Marinomonas hwangdonensis sp. nov., isolated from seawater.</title>
        <authorList>
            <person name="Jung Y.T."/>
            <person name="Oh T.K."/>
            <person name="Yoon J.H."/>
        </authorList>
    </citation>
    <scope>NUCLEOTIDE SEQUENCE [LARGE SCALE GENOMIC DNA]</scope>
    <source>
        <strain evidence="2 3">HDW-15</strain>
    </source>
</reference>
<dbReference type="InterPro" id="IPR037523">
    <property type="entry name" value="VOC_core"/>
</dbReference>
<proteinExistence type="predicted"/>
<dbReference type="InterPro" id="IPR004360">
    <property type="entry name" value="Glyas_Fos-R_dOase_dom"/>
</dbReference>
<organism evidence="2 3">
    <name type="scientific">Marinomonas hwangdonensis</name>
    <dbReference type="NCBI Taxonomy" id="1053647"/>
    <lineage>
        <taxon>Bacteria</taxon>
        <taxon>Pseudomonadati</taxon>
        <taxon>Pseudomonadota</taxon>
        <taxon>Gammaproteobacteria</taxon>
        <taxon>Oceanospirillales</taxon>
        <taxon>Oceanospirillaceae</taxon>
        <taxon>Marinomonas</taxon>
    </lineage>
</organism>
<dbReference type="OrthoDB" id="9812656at2"/>
<dbReference type="AlphaFoldDB" id="A0A3M8QAX5"/>
<dbReference type="Pfam" id="PF00903">
    <property type="entry name" value="Glyoxalase"/>
    <property type="match status" value="1"/>
</dbReference>
<dbReference type="Proteomes" id="UP000280507">
    <property type="component" value="Unassembled WGS sequence"/>
</dbReference>
<sequence length="127" mass="14152">MISHLDHIVLTVSDLARAVDFYETVLKMDVLTLEEGRSGVRFGNQHIHFQVLGEELRNHAMEGAGDVCLVTEWSMDEVLDHLAACNVNLLEGPVSRVGTLGPMQSVYFNDPDNHLIEVSVYEQSDTV</sequence>
<gene>
    <name evidence="2" type="ORF">EBI00_01735</name>
</gene>
<dbReference type="EMBL" id="RIZG01000001">
    <property type="protein sequence ID" value="RNF52851.1"/>
    <property type="molecule type" value="Genomic_DNA"/>
</dbReference>
<name>A0A3M8QAX5_9GAMM</name>
<evidence type="ECO:0000259" key="1">
    <source>
        <dbReference type="PROSITE" id="PS51819"/>
    </source>
</evidence>
<dbReference type="PROSITE" id="PS51819">
    <property type="entry name" value="VOC"/>
    <property type="match status" value="1"/>
</dbReference>
<protein>
    <submittedName>
        <fullName evidence="2">VOC family protein</fullName>
    </submittedName>
</protein>
<dbReference type="InterPro" id="IPR050383">
    <property type="entry name" value="GlyoxalaseI/FosfomycinResist"/>
</dbReference>
<evidence type="ECO:0000313" key="3">
    <source>
        <dbReference type="Proteomes" id="UP000280507"/>
    </source>
</evidence>
<evidence type="ECO:0000313" key="2">
    <source>
        <dbReference type="EMBL" id="RNF52851.1"/>
    </source>
</evidence>